<keyword evidence="1" id="KW-1133">Transmembrane helix</keyword>
<dbReference type="EMBL" id="JACRVF010000001">
    <property type="protein sequence ID" value="MBC5992449.1"/>
    <property type="molecule type" value="Genomic_DNA"/>
</dbReference>
<comment type="caution">
    <text evidence="2">The sequence shown here is derived from an EMBL/GenBank/DDBJ whole genome shotgun (WGS) entry which is preliminary data.</text>
</comment>
<sequence>MEKELTQVKRQLNWLKYYAVVSSSLFMAFMMLSMSGRKTDIIRAKGIVIEDSMGRDRILIGATIPPSKDRVRTNPDKVRETWAKSFGGEKYMKDYATYEHGENGIIFLNEKGYDKLVLGENVGDPNTGKRIVKAAGFSFNDDEGFERGGLGISKTQAGDYRVVFGMDDPKVGEALHLFLLEDGTKGMQIAYEGGRMLLGRAEPNSAFFGNKEEFAGIKIEGKDGKVLWENNAYQQPKK</sequence>
<reference evidence="2" key="1">
    <citation type="submission" date="2020-08" db="EMBL/GenBank/DDBJ databases">
        <title>Pontibacter sp. SD6 16S ribosomal RNA gene Genome sequencing and assembly.</title>
        <authorList>
            <person name="Kang M."/>
        </authorList>
    </citation>
    <scope>NUCLEOTIDE SEQUENCE</scope>
    <source>
        <strain evidence="2">SD6</strain>
    </source>
</reference>
<evidence type="ECO:0000313" key="2">
    <source>
        <dbReference type="EMBL" id="MBC5992449.1"/>
    </source>
</evidence>
<feature type="transmembrane region" description="Helical" evidence="1">
    <location>
        <begin position="15"/>
        <end position="35"/>
    </location>
</feature>
<dbReference type="Proteomes" id="UP000603640">
    <property type="component" value="Unassembled WGS sequence"/>
</dbReference>
<name>A0A923N5C8_9BACT</name>
<keyword evidence="3" id="KW-1185">Reference proteome</keyword>
<organism evidence="2 3">
    <name type="scientific">Pontibacter cellulosilyticus</name>
    <dbReference type="NCBI Taxonomy" id="1720253"/>
    <lineage>
        <taxon>Bacteria</taxon>
        <taxon>Pseudomonadati</taxon>
        <taxon>Bacteroidota</taxon>
        <taxon>Cytophagia</taxon>
        <taxon>Cytophagales</taxon>
        <taxon>Hymenobacteraceae</taxon>
        <taxon>Pontibacter</taxon>
    </lineage>
</organism>
<proteinExistence type="predicted"/>
<protein>
    <submittedName>
        <fullName evidence="2">Uncharacterized protein</fullName>
    </submittedName>
</protein>
<dbReference type="RefSeq" id="WP_187066393.1">
    <property type="nucleotide sequence ID" value="NZ_JACRVF010000001.1"/>
</dbReference>
<keyword evidence="1" id="KW-0812">Transmembrane</keyword>
<evidence type="ECO:0000256" key="1">
    <source>
        <dbReference type="SAM" id="Phobius"/>
    </source>
</evidence>
<accession>A0A923N5C8</accession>
<dbReference type="AlphaFoldDB" id="A0A923N5C8"/>
<evidence type="ECO:0000313" key="3">
    <source>
        <dbReference type="Proteomes" id="UP000603640"/>
    </source>
</evidence>
<gene>
    <name evidence="2" type="ORF">H8S84_06325</name>
</gene>
<keyword evidence="1" id="KW-0472">Membrane</keyword>